<feature type="domain" description="O-antigen ligase-related" evidence="6">
    <location>
        <begin position="242"/>
        <end position="387"/>
    </location>
</feature>
<evidence type="ECO:0000256" key="2">
    <source>
        <dbReference type="ARBA" id="ARBA00022692"/>
    </source>
</evidence>
<keyword evidence="4 5" id="KW-0472">Membrane</keyword>
<evidence type="ECO:0000313" key="7">
    <source>
        <dbReference type="EMBL" id="UJF32787.1"/>
    </source>
</evidence>
<feature type="transmembrane region" description="Helical" evidence="5">
    <location>
        <begin position="104"/>
        <end position="121"/>
    </location>
</feature>
<comment type="subcellular location">
    <subcellularLocation>
        <location evidence="1">Membrane</location>
        <topology evidence="1">Multi-pass membrane protein</topology>
    </subcellularLocation>
</comment>
<evidence type="ECO:0000256" key="1">
    <source>
        <dbReference type="ARBA" id="ARBA00004141"/>
    </source>
</evidence>
<evidence type="ECO:0000256" key="4">
    <source>
        <dbReference type="ARBA" id="ARBA00023136"/>
    </source>
</evidence>
<name>A0ABY3SIJ5_9BACL</name>
<gene>
    <name evidence="7" type="ORF">L0M14_24905</name>
</gene>
<accession>A0ABY3SIJ5</accession>
<feature type="transmembrane region" description="Helical" evidence="5">
    <location>
        <begin position="157"/>
        <end position="180"/>
    </location>
</feature>
<keyword evidence="3 5" id="KW-1133">Transmembrane helix</keyword>
<keyword evidence="8" id="KW-1185">Reference proteome</keyword>
<evidence type="ECO:0000256" key="5">
    <source>
        <dbReference type="SAM" id="Phobius"/>
    </source>
</evidence>
<feature type="transmembrane region" description="Helical" evidence="5">
    <location>
        <begin position="258"/>
        <end position="274"/>
    </location>
</feature>
<dbReference type="InterPro" id="IPR051533">
    <property type="entry name" value="WaaL-like"/>
</dbReference>
<keyword evidence="2 5" id="KW-0812">Transmembrane</keyword>
<feature type="transmembrane region" description="Helical" evidence="5">
    <location>
        <begin position="281"/>
        <end position="299"/>
    </location>
</feature>
<feature type="transmembrane region" description="Helical" evidence="5">
    <location>
        <begin position="26"/>
        <end position="41"/>
    </location>
</feature>
<evidence type="ECO:0000313" key="8">
    <source>
        <dbReference type="Proteomes" id="UP001649230"/>
    </source>
</evidence>
<reference evidence="7 8" key="1">
    <citation type="journal article" date="2024" name="Int. J. Syst. Evol. Microbiol.">
        <title>Paenibacillus hexagrammi sp. nov., a novel bacterium isolated from the gut content of Hexagrammos agrammus.</title>
        <authorList>
            <person name="Jung H.K."/>
            <person name="Kim D.G."/>
            <person name="Zin H."/>
            <person name="Park J."/>
            <person name="Jung H."/>
            <person name="Kim Y.O."/>
            <person name="Kong H.J."/>
            <person name="Kim J.W."/>
            <person name="Kim Y.S."/>
        </authorList>
    </citation>
    <scope>NUCLEOTIDE SEQUENCE [LARGE SCALE GENOMIC DNA]</scope>
    <source>
        <strain evidence="7 8">YPD9-1</strain>
    </source>
</reference>
<keyword evidence="7" id="KW-0436">Ligase</keyword>
<protein>
    <submittedName>
        <fullName evidence="7">O-antigen ligase family protein</fullName>
    </submittedName>
</protein>
<dbReference type="InterPro" id="IPR007016">
    <property type="entry name" value="O-antigen_ligase-rel_domated"/>
</dbReference>
<feature type="transmembrane region" description="Helical" evidence="5">
    <location>
        <begin position="48"/>
        <end position="66"/>
    </location>
</feature>
<dbReference type="Pfam" id="PF04932">
    <property type="entry name" value="Wzy_C"/>
    <property type="match status" value="1"/>
</dbReference>
<feature type="transmembrane region" description="Helical" evidence="5">
    <location>
        <begin position="235"/>
        <end position="252"/>
    </location>
</feature>
<evidence type="ECO:0000259" key="6">
    <source>
        <dbReference type="Pfam" id="PF04932"/>
    </source>
</evidence>
<dbReference type="GO" id="GO:0016874">
    <property type="term" value="F:ligase activity"/>
    <property type="evidence" value="ECO:0007669"/>
    <property type="project" value="UniProtKB-KW"/>
</dbReference>
<feature type="transmembrane region" description="Helical" evidence="5">
    <location>
        <begin position="438"/>
        <end position="456"/>
    </location>
</feature>
<evidence type="ECO:0000256" key="3">
    <source>
        <dbReference type="ARBA" id="ARBA00022989"/>
    </source>
</evidence>
<dbReference type="PANTHER" id="PTHR37422">
    <property type="entry name" value="TEICHURONIC ACID BIOSYNTHESIS PROTEIN TUAE"/>
    <property type="match status" value="1"/>
</dbReference>
<feature type="transmembrane region" description="Helical" evidence="5">
    <location>
        <begin position="381"/>
        <end position="400"/>
    </location>
</feature>
<proteinExistence type="predicted"/>
<organism evidence="7 8">
    <name type="scientific">Paenibacillus hexagrammi</name>
    <dbReference type="NCBI Taxonomy" id="2908839"/>
    <lineage>
        <taxon>Bacteria</taxon>
        <taxon>Bacillati</taxon>
        <taxon>Bacillota</taxon>
        <taxon>Bacilli</taxon>
        <taxon>Bacillales</taxon>
        <taxon>Paenibacillaceae</taxon>
        <taxon>Paenibacillus</taxon>
    </lineage>
</organism>
<sequence length="468" mass="53187">MKAAIVLYVLSGIVLGLLFQKNEYIALFLSAIPLLIALIQLKESPKWLIFVIFLILFTVPIMRMNVVENGRFFLFPALILCQIFAVTVLFTCRFQFDKFSTFDVLILIYLVTSAISTKLSIMNATWGVKYLYVNIFGGYLFYICLKQYTQKKENLHIWIFELINSILTIVAGYCLIEYVMKYNFLYHGLASFVDVSKQYSAVYRAAGTLEHPLVAGLLFLMWFPINVARMFEERLQFKSLISSLLLSGGILVTGSRSSFYFLLLSGMLLVLFIFIKRLVSLRVIVVITTAFMLLIGLLTTDNQILTRVKATSSESLSSEGDLNRYYSVLWAIDTMKHYWLWGLGPLNADNFKQTDRYSKYTVTTNWGMENSWTALVLDHGVMGSIPFFLILIIVISRLIGAIIRSRDKTSSLTLIGFLVGFIAFLANLGTFNALNGSFTVQMMLWVLVFIGERYAAALSRFPVNIKLA</sequence>
<feature type="transmembrane region" description="Helical" evidence="5">
    <location>
        <begin position="412"/>
        <end position="432"/>
    </location>
</feature>
<feature type="transmembrane region" description="Helical" evidence="5">
    <location>
        <begin position="200"/>
        <end position="223"/>
    </location>
</feature>
<dbReference type="EMBL" id="CP090978">
    <property type="protein sequence ID" value="UJF32787.1"/>
    <property type="molecule type" value="Genomic_DNA"/>
</dbReference>
<feature type="transmembrane region" description="Helical" evidence="5">
    <location>
        <begin position="127"/>
        <end position="145"/>
    </location>
</feature>
<dbReference type="RefSeq" id="WP_235119130.1">
    <property type="nucleotide sequence ID" value="NZ_CP090978.1"/>
</dbReference>
<dbReference type="PANTHER" id="PTHR37422:SF13">
    <property type="entry name" value="LIPOPOLYSACCHARIDE BIOSYNTHESIS PROTEIN PA4999-RELATED"/>
    <property type="match status" value="1"/>
</dbReference>
<feature type="transmembrane region" description="Helical" evidence="5">
    <location>
        <begin position="72"/>
        <end position="92"/>
    </location>
</feature>
<dbReference type="Proteomes" id="UP001649230">
    <property type="component" value="Chromosome"/>
</dbReference>